<dbReference type="SUPFAM" id="SSF88659">
    <property type="entry name" value="Sigma3 and sigma4 domains of RNA polymerase sigma factors"/>
    <property type="match status" value="1"/>
</dbReference>
<dbReference type="Proteomes" id="UP000214646">
    <property type="component" value="Unassembled WGS sequence"/>
</dbReference>
<protein>
    <submittedName>
        <fullName evidence="5">High-affnity carbon uptake protein Hat/HatR</fullName>
    </submittedName>
</protein>
<dbReference type="InterPro" id="IPR007627">
    <property type="entry name" value="RNA_pol_sigma70_r2"/>
</dbReference>
<dbReference type="EMBL" id="NIDE01000007">
    <property type="protein sequence ID" value="OWK40768.1"/>
    <property type="molecule type" value="Genomic_DNA"/>
</dbReference>
<dbReference type="PANTHER" id="PTHR19879">
    <property type="entry name" value="TRANSCRIPTION INITIATION FACTOR TFIID"/>
    <property type="match status" value="1"/>
</dbReference>
<dbReference type="SUPFAM" id="SSF88946">
    <property type="entry name" value="Sigma2 domain of RNA polymerase sigma factors"/>
    <property type="match status" value="1"/>
</dbReference>
<evidence type="ECO:0000313" key="6">
    <source>
        <dbReference type="Proteomes" id="UP000214646"/>
    </source>
</evidence>
<dbReference type="PROSITE" id="PS50082">
    <property type="entry name" value="WD_REPEATS_2"/>
    <property type="match status" value="5"/>
</dbReference>
<dbReference type="NCBIfam" id="TIGR02937">
    <property type="entry name" value="sigma70-ECF"/>
    <property type="match status" value="1"/>
</dbReference>
<accession>A0A225DQA0</accession>
<feature type="repeat" description="WD" evidence="1">
    <location>
        <begin position="1267"/>
        <end position="1308"/>
    </location>
</feature>
<dbReference type="InterPro" id="IPR013325">
    <property type="entry name" value="RNA_pol_sigma_r2"/>
</dbReference>
<sequence>MPIGPVADAIRTLSRPPDARSDGELLARFVADRDEAAFAELIRRHGPTVYGVCRRALGHADDADDAFQAVFLVLARRARDVRPGGAVGNFLYGVAVRTAAKARAAAAKRRRRLMSAAKPEPLAYPVEPSDLGPVLDEEVARLPDKYRAVVVLCDLNGKSRSEAAAELGWPEGTVAARVTKAREMLAARLRARGVTLSVGGLTAVLAGQASAVSPTLAADALTSALAFAAPTAALAAAVPPAARALAEEIMRGMAFGKWKLPAVLLLMSGMMIGGIGVTYTAGSGPADTAAGTPKAANAADQSDVPIGNVALKDHGTLVDAVAWAPDGKTFASVGVDGSVIVWDARTFKVRVKIESTGESHFELSYTRDGKSLAVIGSGPDYASGLVTFYDPATGAQQKKVAWNPNRRFGGLVGPDGLKLEMKLRIGLSPDGTRLAAPSDRQNAIDILTVPNLQVTAACEAAESGRNLVHAPPVFSADGKRAAFVESSVDVKRDPVTITYIRVCEAATGKTVATLSEEQTEHFWGLAFSPDGTHLAAAGHQRGGRGRITVWEIATGKVVFGFTPKYGTADAVAYSPDGKTVACGFATRRAGWLSTWGVNEIRLFDAAAGKLLKTLECETDARITGLAFSPDGKSLLSSNGGLYDTNGQRVTDPAAMAKNGTVRLWRLAPVDPTGEVKPPAKALAGGVAKKPEERPMWTERPALELPGWLAGSAAYSPDGKLLVVSGSDGHVRACDAATLKMVWEYKSDAPFAAVAFSTDGKTVGVTAKDGVQFLDTATGKPTNTLEEKGSSPTAVGFFADEATGRDGPGPGSAVHQVIFGSGSGYSVKTWLTGGPPSTMHLGVTRPEKQPADPYAVPLAVGPANVSKHVLVTGPLDRASGRNVFWAKRTGNGGSNQLLDGHKATVTAAAWSTDGKTIVSGDVDGIVITWDAATFKEKSRLTLPGRVAAVAVTTDGTRTAAAVVPLTGNAARSDNIRSPEGKSAAEVRAQPPAAADNPSYAEEIFAWDTAQPPAAPKPLSTRPAGGTFIGTAGLAFSPNGKSLAATFFNSDHLRSLGVLVGKLRVWDVTAPESAPPANPAAAPIEQTWEEKKILDDNGGSVSSVMYNAYRKTFTSVGSNGIVITWDAKLSASSSRVKLDEGDRPVLANQGSGTALFATTRKGYWMIQPAMNETFGPVSFPGATAVAYAPTKKRLAVSDGRKTAVVPIPISITGTLSLDVPPNTGTGEQPAGLAWSPDGERLAVIRNERVGGKWVVGIWSDGKDQAMKLLAGHENRVIAIDWSGDGATIATADEGGEIILWDAKTLAETHRIQVATKGKIDASIRCVTFSPDGKTLAAGVTTTLARAAGKQVPRQGVWIWDVVTGGQVAHFGDSTGPSFNALAFSSDGKTLAVARGSVDPVGKADEKMGCLQMFERVAAKPVAPAVAPGEQTWNFKKILDDSGAVSSVAYGARSQVFASARADGTVTVWDGKTLNPQFRVKLDNADRPALAFSSYVDIKDLLATPRRQPFYRENLLATVEVGIAQINLPTQKLLTIIPYGPRIKSSPLLGAGLTAKFDASQWADSPDKPSLPDLSKAREIVLNQLPDDVWLDVPDQPDENSGRVPNGLAWSERRGQYVVIRKEPVDGKWAIAVVDPSVGPAPDVPVRGRLGGRSPKILAGHAHLVKAVAWGANSSLIVSGDAGGEIIVWDADLFNKVCRIRLDESGNADASVQCVAFSPDGRTVAAGMSIVPAGAGKRVARHGVWMWDVSTGKLAARLDEAAGPPCTSLAFSNDGRTLLVGRGGRDSAGPAGVEAGNLIAYERVVATLPPDARQTWKPDWPLALETKFTFDVTFAADGKTFAVDELQKSVVRDIDDLKVRYTVDGGSPRFVGAELLTWSGAITSYTNAGTTKKILSVPATKGGILSHPVFSRGGKRLAGLNLIRARQFDVATGKEPTPLAGQQDGFGDGKSGSPGVGFDWSPDGTRLAGFFPFGEPGQAGGLGVWDAESGKQLAVKRVPPNDPAVAAYYVLAAFTPDGKNLAVAKTSPSRETAVALLDAASLKEVWSTPTAKTLGAADFYAIAVSPDGKTIAAGLYPILTRQGRVLLFDSASGKAVGDLPVPADAWCVSSLAFSPDGTTLVAVTGAHPSVTAGDGDKGKAYLCVWRAAKE</sequence>
<evidence type="ECO:0000259" key="4">
    <source>
        <dbReference type="Pfam" id="PF08281"/>
    </source>
</evidence>
<dbReference type="RefSeq" id="WP_088255760.1">
    <property type="nucleotide sequence ID" value="NZ_NIDE01000007.1"/>
</dbReference>
<feature type="domain" description="RNA polymerase sigma-70 region 2" evidence="3">
    <location>
        <begin position="41"/>
        <end position="105"/>
    </location>
</feature>
<name>A0A225DQA0_9BACT</name>
<dbReference type="SMART" id="SM00320">
    <property type="entry name" value="WD40"/>
    <property type="match status" value="13"/>
</dbReference>
<dbReference type="GO" id="GO:0003677">
    <property type="term" value="F:DNA binding"/>
    <property type="evidence" value="ECO:0007669"/>
    <property type="project" value="InterPro"/>
</dbReference>
<gene>
    <name evidence="5" type="ORF">FRUB_04660</name>
</gene>
<dbReference type="SUPFAM" id="SSF50956">
    <property type="entry name" value="Thermostable phytase (3-phytase)"/>
    <property type="match status" value="1"/>
</dbReference>
<organism evidence="5 6">
    <name type="scientific">Fimbriiglobus ruber</name>
    <dbReference type="NCBI Taxonomy" id="1908690"/>
    <lineage>
        <taxon>Bacteria</taxon>
        <taxon>Pseudomonadati</taxon>
        <taxon>Planctomycetota</taxon>
        <taxon>Planctomycetia</taxon>
        <taxon>Gemmatales</taxon>
        <taxon>Gemmataceae</taxon>
        <taxon>Fimbriiglobus</taxon>
    </lineage>
</organism>
<reference evidence="6" key="1">
    <citation type="submission" date="2017-06" db="EMBL/GenBank/DDBJ databases">
        <title>Genome analysis of Fimbriiglobus ruber SP5, the first member of the order Planctomycetales with confirmed chitinolytic capability.</title>
        <authorList>
            <person name="Ravin N.V."/>
            <person name="Rakitin A.L."/>
            <person name="Ivanova A.A."/>
            <person name="Beletsky A.V."/>
            <person name="Kulichevskaya I.S."/>
            <person name="Mardanov A.V."/>
            <person name="Dedysh S.N."/>
        </authorList>
    </citation>
    <scope>NUCLEOTIDE SEQUENCE [LARGE SCALE GENOMIC DNA]</scope>
    <source>
        <strain evidence="6">SP5</strain>
    </source>
</reference>
<feature type="repeat" description="WD" evidence="1">
    <location>
        <begin position="897"/>
        <end position="938"/>
    </location>
</feature>
<dbReference type="GO" id="GO:0005829">
    <property type="term" value="C:cytosol"/>
    <property type="evidence" value="ECO:0007669"/>
    <property type="project" value="UniProtKB-ARBA"/>
</dbReference>
<dbReference type="InterPro" id="IPR013249">
    <property type="entry name" value="RNA_pol_sigma70_r4_t2"/>
</dbReference>
<dbReference type="InterPro" id="IPR011047">
    <property type="entry name" value="Quinoprotein_ADH-like_sf"/>
</dbReference>
<comment type="caution">
    <text evidence="5">The sequence shown here is derived from an EMBL/GenBank/DDBJ whole genome shotgun (WGS) entry which is preliminary data.</text>
</comment>
<dbReference type="InterPro" id="IPR001680">
    <property type="entry name" value="WD40_rpt"/>
</dbReference>
<dbReference type="PROSITE" id="PS50294">
    <property type="entry name" value="WD_REPEATS_REGION"/>
    <property type="match status" value="5"/>
</dbReference>
<dbReference type="InterPro" id="IPR015943">
    <property type="entry name" value="WD40/YVTN_repeat-like_dom_sf"/>
</dbReference>
<evidence type="ECO:0000259" key="3">
    <source>
        <dbReference type="Pfam" id="PF04542"/>
    </source>
</evidence>
<dbReference type="Gene3D" id="1.10.1740.10">
    <property type="match status" value="1"/>
</dbReference>
<dbReference type="InterPro" id="IPR036388">
    <property type="entry name" value="WH-like_DNA-bd_sf"/>
</dbReference>
<dbReference type="InterPro" id="IPR013324">
    <property type="entry name" value="RNA_pol_sigma_r3/r4-like"/>
</dbReference>
<dbReference type="SUPFAM" id="SSF50998">
    <property type="entry name" value="Quinoprotein alcohol dehydrogenase-like"/>
    <property type="match status" value="3"/>
</dbReference>
<evidence type="ECO:0000256" key="1">
    <source>
        <dbReference type="PROSITE-ProRule" id="PRU00221"/>
    </source>
</evidence>
<evidence type="ECO:0000256" key="2">
    <source>
        <dbReference type="SAM" id="MobiDB-lite"/>
    </source>
</evidence>
<dbReference type="Pfam" id="PF00400">
    <property type="entry name" value="WD40"/>
    <property type="match status" value="8"/>
</dbReference>
<dbReference type="InterPro" id="IPR014284">
    <property type="entry name" value="RNA_pol_sigma-70_dom"/>
</dbReference>
<feature type="compositionally biased region" description="Gly residues" evidence="2">
    <location>
        <begin position="1941"/>
        <end position="1952"/>
    </location>
</feature>
<dbReference type="GO" id="GO:0006352">
    <property type="term" value="P:DNA-templated transcription initiation"/>
    <property type="evidence" value="ECO:0007669"/>
    <property type="project" value="InterPro"/>
</dbReference>
<keyword evidence="1" id="KW-0853">WD repeat</keyword>
<dbReference type="OrthoDB" id="284679at2"/>
<feature type="repeat" description="WD" evidence="1">
    <location>
        <begin position="1435"/>
        <end position="1467"/>
    </location>
</feature>
<feature type="repeat" description="WD" evidence="1">
    <location>
        <begin position="1655"/>
        <end position="1687"/>
    </location>
</feature>
<dbReference type="CDD" id="cd06171">
    <property type="entry name" value="Sigma70_r4"/>
    <property type="match status" value="1"/>
</dbReference>
<evidence type="ECO:0000313" key="5">
    <source>
        <dbReference type="EMBL" id="OWK40768.1"/>
    </source>
</evidence>
<dbReference type="Gene3D" id="2.130.10.10">
    <property type="entry name" value="YVTN repeat-like/Quinoprotein amine dehydrogenase"/>
    <property type="match status" value="8"/>
</dbReference>
<dbReference type="Pfam" id="PF04542">
    <property type="entry name" value="Sigma70_r2"/>
    <property type="match status" value="1"/>
</dbReference>
<feature type="repeat" description="WD" evidence="1">
    <location>
        <begin position="311"/>
        <end position="352"/>
    </location>
</feature>
<dbReference type="GO" id="GO:0016987">
    <property type="term" value="F:sigma factor activity"/>
    <property type="evidence" value="ECO:0007669"/>
    <property type="project" value="InterPro"/>
</dbReference>
<keyword evidence="6" id="KW-1185">Reference proteome</keyword>
<proteinExistence type="predicted"/>
<dbReference type="Gene3D" id="1.10.10.10">
    <property type="entry name" value="Winged helix-like DNA-binding domain superfamily/Winged helix DNA-binding domain"/>
    <property type="match status" value="1"/>
</dbReference>
<dbReference type="SUPFAM" id="SSF82171">
    <property type="entry name" value="DPP6 N-terminal domain-like"/>
    <property type="match status" value="1"/>
</dbReference>
<dbReference type="Pfam" id="PF08281">
    <property type="entry name" value="Sigma70_r4_2"/>
    <property type="match status" value="1"/>
</dbReference>
<dbReference type="PANTHER" id="PTHR19879:SF9">
    <property type="entry name" value="TRANSCRIPTION INITIATION FACTOR TFIID SUBUNIT 5"/>
    <property type="match status" value="1"/>
</dbReference>
<feature type="region of interest" description="Disordered" evidence="2">
    <location>
        <begin position="1931"/>
        <end position="1952"/>
    </location>
</feature>
<feature type="domain" description="RNA polymerase sigma factor 70 region 4 type 2" evidence="4">
    <location>
        <begin position="135"/>
        <end position="185"/>
    </location>
</feature>